<reference evidence="4 5" key="1">
    <citation type="submission" date="2021-02" db="EMBL/GenBank/DDBJ databases">
        <title>Plant Genome Project.</title>
        <authorList>
            <person name="Zhang R.-G."/>
        </authorList>
    </citation>
    <scope>NUCLEOTIDE SEQUENCE [LARGE SCALE GENOMIC DNA]</scope>
    <source>
        <tissue evidence="4">Leaves</tissue>
    </source>
</reference>
<sequence length="638" mass="71200">MDLQSYPQPESGKLEQIVSQFLLKILHVILDSRVPSFHRHERSSDLSSVSRVKRSDRWFNLILGDRPAALDNLNFWQRNLMDPMIIDIILVHQGPSSLSTGNVCTTSAVGASTETVIERWAVQYESPRLMAPPTGETSSSYKKTYKKSIILLRSLYSHMRLLPAYRVFRQLSSSSQISNFDIIYKVSSFTDPFSRPEEETMKEYVFVPVEAFRGRLSVSVTYRPTLSCFNLELSTSLPPKIITDYVGSPSIDPMRSFPSSEKGDHATSFSLRGTRPPVSAPFQRPHSWTSGFHKAAPMTQNQPLSGSPPAYRTPPMPCDISSSPTDNYGYRVRPLFHQKATSYDEYQFSPPFSPYASPSPPTPMQTRLRSETAPVTIPLPVSSRSSRYFSPNFSDPNRHSLPPLSPRSTKHDPSSQESPSGNRSYRRAESLRTAELYSGAMNHYSGHKMIKDSKDDSGRFSGLLSSSGSPRVGFSRSSSRLSFQDELDDGDFSCPFDVDDVDASDSLSCLVYLSCTTADYVPVFSLLQCSMNYDVEAMTQNLDGKKASESLSMGTKSQDAAVGVLVHMLRTAPPLRQDPSCYSSHSMRTEVEEGVSTASGFFMPRKTVDALEELRSYREMKDLLLSKSGTRVISREEG</sequence>
<name>A0ABQ8H0F2_9ROSI</name>
<keyword evidence="1" id="KW-0072">Autophagy</keyword>
<evidence type="ECO:0000259" key="3">
    <source>
        <dbReference type="Pfam" id="PF10033"/>
    </source>
</evidence>
<protein>
    <recommendedName>
        <fullName evidence="3">Autophagy-related protein 13 N-terminal domain-containing protein</fullName>
    </recommendedName>
</protein>
<gene>
    <name evidence="4" type="ORF">JRO89_XS15G0000400</name>
</gene>
<evidence type="ECO:0000313" key="5">
    <source>
        <dbReference type="Proteomes" id="UP000827721"/>
    </source>
</evidence>
<feature type="compositionally biased region" description="Polar residues" evidence="2">
    <location>
        <begin position="382"/>
        <end position="395"/>
    </location>
</feature>
<dbReference type="Gene3D" id="3.30.900.10">
    <property type="entry name" value="HORMA domain"/>
    <property type="match status" value="1"/>
</dbReference>
<dbReference type="InterPro" id="IPR040182">
    <property type="entry name" value="ATG13"/>
</dbReference>
<organism evidence="4 5">
    <name type="scientific">Xanthoceras sorbifolium</name>
    <dbReference type="NCBI Taxonomy" id="99658"/>
    <lineage>
        <taxon>Eukaryota</taxon>
        <taxon>Viridiplantae</taxon>
        <taxon>Streptophyta</taxon>
        <taxon>Embryophyta</taxon>
        <taxon>Tracheophyta</taxon>
        <taxon>Spermatophyta</taxon>
        <taxon>Magnoliopsida</taxon>
        <taxon>eudicotyledons</taxon>
        <taxon>Gunneridae</taxon>
        <taxon>Pentapetalae</taxon>
        <taxon>rosids</taxon>
        <taxon>malvids</taxon>
        <taxon>Sapindales</taxon>
        <taxon>Sapindaceae</taxon>
        <taxon>Xanthoceroideae</taxon>
        <taxon>Xanthoceras</taxon>
    </lineage>
</organism>
<dbReference type="PANTHER" id="PTHR13430:SF4">
    <property type="entry name" value="AUTOPHAGY-RELATED PROTEIN 13"/>
    <property type="match status" value="1"/>
</dbReference>
<feature type="region of interest" description="Disordered" evidence="2">
    <location>
        <begin position="456"/>
        <end position="476"/>
    </location>
</feature>
<keyword evidence="5" id="KW-1185">Reference proteome</keyword>
<dbReference type="EMBL" id="JAFEMO010000015">
    <property type="protein sequence ID" value="KAH7543685.1"/>
    <property type="molecule type" value="Genomic_DNA"/>
</dbReference>
<proteinExistence type="predicted"/>
<accession>A0ABQ8H0F2</accession>
<feature type="region of interest" description="Disordered" evidence="2">
    <location>
        <begin position="351"/>
        <end position="428"/>
    </location>
</feature>
<dbReference type="PANTHER" id="PTHR13430">
    <property type="match status" value="1"/>
</dbReference>
<dbReference type="InterPro" id="IPR018731">
    <property type="entry name" value="Atg13_N"/>
</dbReference>
<dbReference type="Pfam" id="PF10033">
    <property type="entry name" value="ATG13"/>
    <property type="match status" value="1"/>
</dbReference>
<dbReference type="InterPro" id="IPR036570">
    <property type="entry name" value="HORMA_dom_sf"/>
</dbReference>
<evidence type="ECO:0000256" key="2">
    <source>
        <dbReference type="SAM" id="MobiDB-lite"/>
    </source>
</evidence>
<comment type="caution">
    <text evidence="4">The sequence shown here is derived from an EMBL/GenBank/DDBJ whole genome shotgun (WGS) entry which is preliminary data.</text>
</comment>
<evidence type="ECO:0000256" key="1">
    <source>
        <dbReference type="ARBA" id="ARBA00023006"/>
    </source>
</evidence>
<feature type="region of interest" description="Disordered" evidence="2">
    <location>
        <begin position="256"/>
        <end position="283"/>
    </location>
</feature>
<feature type="domain" description="Autophagy-related protein 13 N-terminal" evidence="3">
    <location>
        <begin position="18"/>
        <end position="225"/>
    </location>
</feature>
<dbReference type="Proteomes" id="UP000827721">
    <property type="component" value="Unassembled WGS sequence"/>
</dbReference>
<feature type="compositionally biased region" description="Pro residues" evidence="2">
    <location>
        <begin position="351"/>
        <end position="363"/>
    </location>
</feature>
<evidence type="ECO:0000313" key="4">
    <source>
        <dbReference type="EMBL" id="KAH7543685.1"/>
    </source>
</evidence>